<name>A0ABP8XKR4_9MICC</name>
<reference evidence="8" key="1">
    <citation type="journal article" date="2019" name="Int. J. Syst. Evol. Microbiol.">
        <title>The Global Catalogue of Microorganisms (GCM) 10K type strain sequencing project: providing services to taxonomists for standard genome sequencing and annotation.</title>
        <authorList>
            <consortium name="The Broad Institute Genomics Platform"/>
            <consortium name="The Broad Institute Genome Sequencing Center for Infectious Disease"/>
            <person name="Wu L."/>
            <person name="Ma J."/>
        </authorList>
    </citation>
    <scope>NUCLEOTIDE SEQUENCE [LARGE SCALE GENOMIC DNA]</scope>
    <source>
        <strain evidence="8">JCM 18958</strain>
    </source>
</reference>
<dbReference type="InterPro" id="IPR000064">
    <property type="entry name" value="NLP_P60_dom"/>
</dbReference>
<evidence type="ECO:0000256" key="1">
    <source>
        <dbReference type="ARBA" id="ARBA00007074"/>
    </source>
</evidence>
<sequence length="223" mass="22562">MTFIKKNSARHRAETASHAVRNTSIAAAAAGVAVAGIVAPAQANSDIIDLGGTTSYGTQSVSSWGSEAGNSYSWTSDASTAVQTPAATVDSGVAQAASNTQQDSGVSTQSTSSASGLVGTAYQGLGGAYVLGGTSFKSWDCSGFTQWVYAQNGIDLPRVSWAQIAAGTPTSNPQPGDLVSQNGGGHVGIYIGNGQMISALNPSQGTAVHSVNAMQLDGYYTFR</sequence>
<keyword evidence="8" id="KW-1185">Reference proteome</keyword>
<evidence type="ECO:0000256" key="5">
    <source>
        <dbReference type="SAM" id="MobiDB-lite"/>
    </source>
</evidence>
<dbReference type="SUPFAM" id="SSF54001">
    <property type="entry name" value="Cysteine proteinases"/>
    <property type="match status" value="1"/>
</dbReference>
<evidence type="ECO:0000259" key="6">
    <source>
        <dbReference type="PROSITE" id="PS51935"/>
    </source>
</evidence>
<dbReference type="Proteomes" id="UP001501446">
    <property type="component" value="Unassembled WGS sequence"/>
</dbReference>
<keyword evidence="2" id="KW-0645">Protease</keyword>
<feature type="domain" description="NlpC/P60" evidence="6">
    <location>
        <begin position="111"/>
        <end position="223"/>
    </location>
</feature>
<comment type="caution">
    <text evidence="7">The sequence shown here is derived from an EMBL/GenBank/DDBJ whole genome shotgun (WGS) entry which is preliminary data.</text>
</comment>
<dbReference type="RefSeq" id="WP_345311936.1">
    <property type="nucleotide sequence ID" value="NZ_BAABLN010000071.1"/>
</dbReference>
<feature type="region of interest" description="Disordered" evidence="5">
    <location>
        <begin position="92"/>
        <end position="114"/>
    </location>
</feature>
<dbReference type="Pfam" id="PF00877">
    <property type="entry name" value="NLPC_P60"/>
    <property type="match status" value="1"/>
</dbReference>
<accession>A0ABP8XKR4</accession>
<dbReference type="PANTHER" id="PTHR47053">
    <property type="entry name" value="MUREIN DD-ENDOPEPTIDASE MEPH-RELATED"/>
    <property type="match status" value="1"/>
</dbReference>
<feature type="compositionally biased region" description="Low complexity" evidence="5">
    <location>
        <begin position="100"/>
        <end position="114"/>
    </location>
</feature>
<dbReference type="Gene3D" id="3.90.1720.10">
    <property type="entry name" value="endopeptidase domain like (from Nostoc punctiforme)"/>
    <property type="match status" value="1"/>
</dbReference>
<evidence type="ECO:0000256" key="4">
    <source>
        <dbReference type="ARBA" id="ARBA00022807"/>
    </source>
</evidence>
<evidence type="ECO:0000313" key="8">
    <source>
        <dbReference type="Proteomes" id="UP001501446"/>
    </source>
</evidence>
<dbReference type="EMBL" id="BAABLN010000071">
    <property type="protein sequence ID" value="GAA4707894.1"/>
    <property type="molecule type" value="Genomic_DNA"/>
</dbReference>
<dbReference type="PANTHER" id="PTHR47053:SF1">
    <property type="entry name" value="MUREIN DD-ENDOPEPTIDASE MEPH-RELATED"/>
    <property type="match status" value="1"/>
</dbReference>
<dbReference type="InterPro" id="IPR038765">
    <property type="entry name" value="Papain-like_cys_pep_sf"/>
</dbReference>
<dbReference type="PROSITE" id="PS51935">
    <property type="entry name" value="NLPC_P60"/>
    <property type="match status" value="1"/>
</dbReference>
<protein>
    <recommendedName>
        <fullName evidence="6">NlpC/P60 domain-containing protein</fullName>
    </recommendedName>
</protein>
<keyword evidence="3" id="KW-0378">Hydrolase</keyword>
<comment type="similarity">
    <text evidence="1">Belongs to the peptidase C40 family.</text>
</comment>
<gene>
    <name evidence="7" type="ORF">GCM10025781_28230</name>
</gene>
<evidence type="ECO:0000313" key="7">
    <source>
        <dbReference type="EMBL" id="GAA4707894.1"/>
    </source>
</evidence>
<keyword evidence="4" id="KW-0788">Thiol protease</keyword>
<organism evidence="7 8">
    <name type="scientific">Kocuria gwangalliensis</name>
    <dbReference type="NCBI Taxonomy" id="501592"/>
    <lineage>
        <taxon>Bacteria</taxon>
        <taxon>Bacillati</taxon>
        <taxon>Actinomycetota</taxon>
        <taxon>Actinomycetes</taxon>
        <taxon>Micrococcales</taxon>
        <taxon>Micrococcaceae</taxon>
        <taxon>Kocuria</taxon>
    </lineage>
</organism>
<dbReference type="InterPro" id="IPR051202">
    <property type="entry name" value="Peptidase_C40"/>
</dbReference>
<evidence type="ECO:0000256" key="2">
    <source>
        <dbReference type="ARBA" id="ARBA00022670"/>
    </source>
</evidence>
<proteinExistence type="inferred from homology"/>
<evidence type="ECO:0000256" key="3">
    <source>
        <dbReference type="ARBA" id="ARBA00022801"/>
    </source>
</evidence>